<dbReference type="Proteomes" id="UP000248349">
    <property type="component" value="Unassembled WGS sequence"/>
</dbReference>
<gene>
    <name evidence="2" type="ORF">BP01DRAFT_89760</name>
</gene>
<feature type="region of interest" description="Disordered" evidence="1">
    <location>
        <begin position="35"/>
        <end position="90"/>
    </location>
</feature>
<sequence>MAALHDQSIYSAFNTISRVRTSDRFAQWLIMIAPDSISPSPQPAKISSTEFNPSPNSCASHSYSGGANQGDKAPIPTKRSPRFHSDQLPPWSERHARDFWFKP</sequence>
<evidence type="ECO:0000256" key="1">
    <source>
        <dbReference type="SAM" id="MobiDB-lite"/>
    </source>
</evidence>
<protein>
    <submittedName>
        <fullName evidence="2">Uncharacterized protein</fullName>
    </submittedName>
</protein>
<proteinExistence type="predicted"/>
<keyword evidence="3" id="KW-1185">Reference proteome</keyword>
<name>A0A318ZK56_9EURO</name>
<dbReference type="EMBL" id="KZ821239">
    <property type="protein sequence ID" value="PYH44160.1"/>
    <property type="molecule type" value="Genomic_DNA"/>
</dbReference>
<reference evidence="2 3" key="1">
    <citation type="submission" date="2016-12" db="EMBL/GenBank/DDBJ databases">
        <title>The genomes of Aspergillus section Nigri reveals drivers in fungal speciation.</title>
        <authorList>
            <consortium name="DOE Joint Genome Institute"/>
            <person name="Vesth T.C."/>
            <person name="Nybo J."/>
            <person name="Theobald S."/>
            <person name="Brandl J."/>
            <person name="Frisvad J.C."/>
            <person name="Nielsen K.F."/>
            <person name="Lyhne E.K."/>
            <person name="Kogle M.E."/>
            <person name="Kuo A."/>
            <person name="Riley R."/>
            <person name="Clum A."/>
            <person name="Nolan M."/>
            <person name="Lipzen A."/>
            <person name="Salamov A."/>
            <person name="Henrissat B."/>
            <person name="Wiebenga A."/>
            <person name="De Vries R.P."/>
            <person name="Grigoriev I.V."/>
            <person name="Mortensen U.H."/>
            <person name="Andersen M.R."/>
            <person name="Baker S.E."/>
        </authorList>
    </citation>
    <scope>NUCLEOTIDE SEQUENCE [LARGE SCALE GENOMIC DNA]</scope>
    <source>
        <strain evidence="2 3">JOP 1030-1</strain>
    </source>
</reference>
<organism evidence="2 3">
    <name type="scientific">Aspergillus saccharolyticus JOP 1030-1</name>
    <dbReference type="NCBI Taxonomy" id="1450539"/>
    <lineage>
        <taxon>Eukaryota</taxon>
        <taxon>Fungi</taxon>
        <taxon>Dikarya</taxon>
        <taxon>Ascomycota</taxon>
        <taxon>Pezizomycotina</taxon>
        <taxon>Eurotiomycetes</taxon>
        <taxon>Eurotiomycetidae</taxon>
        <taxon>Eurotiales</taxon>
        <taxon>Aspergillaceae</taxon>
        <taxon>Aspergillus</taxon>
        <taxon>Aspergillus subgen. Circumdati</taxon>
    </lineage>
</organism>
<evidence type="ECO:0000313" key="2">
    <source>
        <dbReference type="EMBL" id="PYH44160.1"/>
    </source>
</evidence>
<dbReference type="RefSeq" id="XP_025430142.1">
    <property type="nucleotide sequence ID" value="XM_025580212.1"/>
</dbReference>
<dbReference type="AlphaFoldDB" id="A0A318ZK56"/>
<accession>A0A318ZK56</accession>
<dbReference type="GeneID" id="37081441"/>
<evidence type="ECO:0000313" key="3">
    <source>
        <dbReference type="Proteomes" id="UP000248349"/>
    </source>
</evidence>
<feature type="compositionally biased region" description="Polar residues" evidence="1">
    <location>
        <begin position="45"/>
        <end position="66"/>
    </location>
</feature>